<dbReference type="EMBL" id="BPLR01013451">
    <property type="protein sequence ID" value="GIY61329.1"/>
    <property type="molecule type" value="Genomic_DNA"/>
</dbReference>
<organism evidence="2 3">
    <name type="scientific">Caerostris extrusa</name>
    <name type="common">Bark spider</name>
    <name type="synonym">Caerostris bankana</name>
    <dbReference type="NCBI Taxonomy" id="172846"/>
    <lineage>
        <taxon>Eukaryota</taxon>
        <taxon>Metazoa</taxon>
        <taxon>Ecdysozoa</taxon>
        <taxon>Arthropoda</taxon>
        <taxon>Chelicerata</taxon>
        <taxon>Arachnida</taxon>
        <taxon>Araneae</taxon>
        <taxon>Araneomorphae</taxon>
        <taxon>Entelegynae</taxon>
        <taxon>Araneoidea</taxon>
        <taxon>Araneidae</taxon>
        <taxon>Caerostris</taxon>
    </lineage>
</organism>
<comment type="caution">
    <text evidence="2">The sequence shown here is derived from an EMBL/GenBank/DDBJ whole genome shotgun (WGS) entry which is preliminary data.</text>
</comment>
<keyword evidence="3" id="KW-1185">Reference proteome</keyword>
<dbReference type="Proteomes" id="UP001054945">
    <property type="component" value="Unassembled WGS sequence"/>
</dbReference>
<feature type="signal peptide" evidence="1">
    <location>
        <begin position="1"/>
        <end position="26"/>
    </location>
</feature>
<evidence type="ECO:0000256" key="1">
    <source>
        <dbReference type="SAM" id="SignalP"/>
    </source>
</evidence>
<protein>
    <recommendedName>
        <fullName evidence="4">Secreted protein</fullName>
    </recommendedName>
</protein>
<evidence type="ECO:0008006" key="4">
    <source>
        <dbReference type="Google" id="ProtNLM"/>
    </source>
</evidence>
<accession>A0AAV4UU67</accession>
<feature type="chain" id="PRO_5043629783" description="Secreted protein" evidence="1">
    <location>
        <begin position="27"/>
        <end position="94"/>
    </location>
</feature>
<evidence type="ECO:0000313" key="2">
    <source>
        <dbReference type="EMBL" id="GIY61329.1"/>
    </source>
</evidence>
<dbReference type="AlphaFoldDB" id="A0AAV4UU67"/>
<name>A0AAV4UU67_CAEEX</name>
<gene>
    <name evidence="2" type="ORF">CEXT_666491</name>
</gene>
<sequence>MHSLASILLSGAWLRDMIFTVGVARAARNKVSVTMEIGDRWSVSKHTGTLSEPPTSERERAFPLISRALHKRHSKVKKKCLKHLVSKIVSCKQY</sequence>
<evidence type="ECO:0000313" key="3">
    <source>
        <dbReference type="Proteomes" id="UP001054945"/>
    </source>
</evidence>
<keyword evidence="1" id="KW-0732">Signal</keyword>
<reference evidence="2 3" key="1">
    <citation type="submission" date="2021-06" db="EMBL/GenBank/DDBJ databases">
        <title>Caerostris extrusa draft genome.</title>
        <authorList>
            <person name="Kono N."/>
            <person name="Arakawa K."/>
        </authorList>
    </citation>
    <scope>NUCLEOTIDE SEQUENCE [LARGE SCALE GENOMIC DNA]</scope>
</reference>
<proteinExistence type="predicted"/>